<gene>
    <name evidence="1" type="ORF">LCGC14_1896430</name>
</gene>
<dbReference type="EMBL" id="LAZR01019778">
    <property type="protein sequence ID" value="KKL91261.1"/>
    <property type="molecule type" value="Genomic_DNA"/>
</dbReference>
<accession>A0A0F9GLC1</accession>
<organism evidence="1">
    <name type="scientific">marine sediment metagenome</name>
    <dbReference type="NCBI Taxonomy" id="412755"/>
    <lineage>
        <taxon>unclassified sequences</taxon>
        <taxon>metagenomes</taxon>
        <taxon>ecological metagenomes</taxon>
    </lineage>
</organism>
<sequence>MKLTEKQVEDLVWEGEVVKTTEGENRRWSRTITSIVKIDSKYYEIHWDEGLTENNENYYPEQEAIEVKSVEKTIIVKEWIPVKKGN</sequence>
<evidence type="ECO:0000313" key="1">
    <source>
        <dbReference type="EMBL" id="KKL91261.1"/>
    </source>
</evidence>
<dbReference type="AlphaFoldDB" id="A0A0F9GLC1"/>
<name>A0A0F9GLC1_9ZZZZ</name>
<reference evidence="1" key="1">
    <citation type="journal article" date="2015" name="Nature">
        <title>Complex archaea that bridge the gap between prokaryotes and eukaryotes.</title>
        <authorList>
            <person name="Spang A."/>
            <person name="Saw J.H."/>
            <person name="Jorgensen S.L."/>
            <person name="Zaremba-Niedzwiedzka K."/>
            <person name="Martijn J."/>
            <person name="Lind A.E."/>
            <person name="van Eijk R."/>
            <person name="Schleper C."/>
            <person name="Guy L."/>
            <person name="Ettema T.J."/>
        </authorList>
    </citation>
    <scope>NUCLEOTIDE SEQUENCE</scope>
</reference>
<comment type="caution">
    <text evidence="1">The sequence shown here is derived from an EMBL/GenBank/DDBJ whole genome shotgun (WGS) entry which is preliminary data.</text>
</comment>
<protein>
    <submittedName>
        <fullName evidence="1">Uncharacterized protein</fullName>
    </submittedName>
</protein>
<proteinExistence type="predicted"/>